<evidence type="ECO:0000313" key="1">
    <source>
        <dbReference type="EMBL" id="EFC06489.1"/>
    </source>
</evidence>
<keyword evidence="2" id="KW-1185">Reference proteome</keyword>
<dbReference type="AlphaFoldDB" id="D2MLT0"/>
<proteinExistence type="predicted"/>
<dbReference type="InterPro" id="IPR011067">
    <property type="entry name" value="Plasmid_toxin/cell-grow_inhib"/>
</dbReference>
<dbReference type="Gene3D" id="2.30.30.110">
    <property type="match status" value="1"/>
</dbReference>
<protein>
    <submittedName>
        <fullName evidence="1">Uncharacterized protein</fullName>
    </submittedName>
</protein>
<sequence length="173" mass="20004">MSAKELWANYMDERRKVYGLVVPEQVNSALISEANWITRSQYSSGQYLGVHVKVGDICYLDYGQAYLNEMGYQHFGLVFSLFAKKALIIPMTSNPNTYAKAYDARYQQHGKEHLMRIGLIPGLIRPSVLFLNDLRFINTARVIDVKAYISPDSSLFKRIEERVKEVVFSERRR</sequence>
<gene>
    <name evidence="1" type="ORF">HMPREF9013_1435</name>
</gene>
<evidence type="ECO:0000313" key="2">
    <source>
        <dbReference type="Proteomes" id="UP000005017"/>
    </source>
</evidence>
<reference evidence="1" key="1">
    <citation type="submission" date="2009-12" db="EMBL/GenBank/DDBJ databases">
        <authorList>
            <person name="Miao Y.-W."/>
            <person name="Wu G.-S."/>
            <person name="Kong Q.-P."/>
            <person name="Ouyang Y.-N."/>
            <person name="Liang J.-P."/>
            <person name="Yang Z.-Y."/>
            <person name="Yu N."/>
            <person name="Zhang Y.-P."/>
        </authorList>
    </citation>
    <scope>NUCLEOTIDE SEQUENCE</scope>
    <source>
        <strain evidence="1">W1219</strain>
    </source>
</reference>
<dbReference type="SUPFAM" id="SSF50118">
    <property type="entry name" value="Cell growth inhibitor/plasmid maintenance toxic component"/>
    <property type="match status" value="1"/>
</dbReference>
<dbReference type="Proteomes" id="UP000005017">
    <property type="component" value="Unassembled WGS sequence"/>
</dbReference>
<organism evidence="1 2">
    <name type="scientific">Bulleidia extructa W1219</name>
    <dbReference type="NCBI Taxonomy" id="679192"/>
    <lineage>
        <taxon>Bacteria</taxon>
        <taxon>Bacillati</taxon>
        <taxon>Bacillota</taxon>
        <taxon>Erysipelotrichia</taxon>
        <taxon>Erysipelotrichales</taxon>
        <taxon>Erysipelotrichaceae</taxon>
        <taxon>Bulleidia</taxon>
    </lineage>
</organism>
<accession>D2MLT0</accession>
<dbReference type="EMBL" id="ADFR01000001">
    <property type="protein sequence ID" value="EFC06489.1"/>
    <property type="molecule type" value="Genomic_DNA"/>
</dbReference>
<name>D2MLT0_9FIRM</name>
<dbReference type="RefSeq" id="WP_006626351.1">
    <property type="nucleotide sequence ID" value="NZ_ADFR01000001.1"/>
</dbReference>
<dbReference type="OrthoDB" id="1767527at2"/>
<dbReference type="STRING" id="679192.HMPREF9013_1435"/>
<dbReference type="eggNOG" id="ENOG502ZQUQ">
    <property type="taxonomic scope" value="Bacteria"/>
</dbReference>
<comment type="caution">
    <text evidence="1">The sequence shown here is derived from an EMBL/GenBank/DDBJ whole genome shotgun (WGS) entry which is preliminary data.</text>
</comment>